<gene>
    <name evidence="1" type="ORF">ACFWSS_26335</name>
</gene>
<dbReference type="EMBL" id="JBHXOF010000020">
    <property type="protein sequence ID" value="MFD4216389.1"/>
    <property type="molecule type" value="Genomic_DNA"/>
</dbReference>
<protein>
    <submittedName>
        <fullName evidence="1">P-loop ATPase, Sll1717 family</fullName>
    </submittedName>
</protein>
<reference evidence="1 2" key="1">
    <citation type="submission" date="2024-09" db="EMBL/GenBank/DDBJ databases">
        <title>The Natural Products Discovery Center: Release of the First 8490 Sequenced Strains for Exploring Actinobacteria Biosynthetic Diversity.</title>
        <authorList>
            <person name="Kalkreuter E."/>
            <person name="Kautsar S.A."/>
            <person name="Yang D."/>
            <person name="Bader C.D."/>
            <person name="Teijaro C.N."/>
            <person name="Fluegel L."/>
            <person name="Davis C.M."/>
            <person name="Simpson J.R."/>
            <person name="Lauterbach L."/>
            <person name="Steele A.D."/>
            <person name="Gui C."/>
            <person name="Meng S."/>
            <person name="Li G."/>
            <person name="Viehrig K."/>
            <person name="Ye F."/>
            <person name="Su P."/>
            <person name="Kiefer A.F."/>
            <person name="Nichols A."/>
            <person name="Cepeda A.J."/>
            <person name="Yan W."/>
            <person name="Fan B."/>
            <person name="Jiang Y."/>
            <person name="Adhikari A."/>
            <person name="Zheng C.-J."/>
            <person name="Schuster L."/>
            <person name="Cowan T.M."/>
            <person name="Smanski M.J."/>
            <person name="Chevrette M.G."/>
            <person name="De Carvalho L.P.S."/>
            <person name="Shen B."/>
        </authorList>
    </citation>
    <scope>NUCLEOTIDE SEQUENCE [LARGE SCALE GENOMIC DNA]</scope>
    <source>
        <strain evidence="1 2">NPDC058546</strain>
    </source>
</reference>
<evidence type="ECO:0000313" key="2">
    <source>
        <dbReference type="Proteomes" id="UP001598251"/>
    </source>
</evidence>
<evidence type="ECO:0000313" key="1">
    <source>
        <dbReference type="EMBL" id="MFD4216389.1"/>
    </source>
</evidence>
<comment type="caution">
    <text evidence="1">The sequence shown here is derived from an EMBL/GenBank/DDBJ whole genome shotgun (WGS) entry which is preliminary data.</text>
</comment>
<name>A0ABW6EM85_9ACTN</name>
<sequence length="637" mass="69260">MQPGPISLLFFGRDDAETDLQDGLLKGPVFRPTYAYREALSGRKLLIIGRKGSGKSAICRQLATPEGHPGASVLIAPDDAAGDEIRRFALQGLTPDTAKSLVWRYLFAVHAARHLTDHARAAHGRRLPASVRAVRSFLEANGESDDARLHERLRRGIGRLQSADLSLKAFGVEAALGIGGASEGAEASGQLDVLEAGVRAGFADLDCARRHPPLLLLVDQLEQVWTVEPESHALVTGLLLAAKHAISFYGNALRAALFLRADIYDTLNFGDGDKFHSDEIRISWTREALEDLALSRARASIGLPLTRRDLWEGLFPVSVMGEPTSEYIFRRSLPRPRDTIQFLNVCRNIADEAGHFTISEDDVLAATDRFSRWKLQDLAKEYLISHPFLRSLFPLFENTGYVVMRSTLEERFEGRRETLHREFSDYTESLTTQGVVDVLYSVGFIGVKRGNDTVYAGGSATPPLPDEHEFHVHPCFRPALNSLGAMELPTYLPSRARHPVVGHGSLAAAITAADVGPTVNRTVRLLNEVTAAGERLLRQLTRSGLPDSTREEVYVGIAQVMAAAEASRGEQADGGRLDVPRHVLAASGYFDALATRLATHGFRDRTVTRGLEDEARALIRSVGGSIGGGGGGGSDSG</sequence>
<dbReference type="NCBIfam" id="NF047389">
    <property type="entry name" value="ATPase_Sll1717"/>
    <property type="match status" value="1"/>
</dbReference>
<dbReference type="InterPro" id="IPR059206">
    <property type="entry name" value="Sll1717-like"/>
</dbReference>
<dbReference type="Proteomes" id="UP001598251">
    <property type="component" value="Unassembled WGS sequence"/>
</dbReference>
<dbReference type="RefSeq" id="WP_382826861.1">
    <property type="nucleotide sequence ID" value="NZ_JBHXLY010000014.1"/>
</dbReference>
<accession>A0ABW6EM85</accession>
<proteinExistence type="predicted"/>
<keyword evidence="2" id="KW-1185">Reference proteome</keyword>
<organism evidence="1 2">
    <name type="scientific">Streptomyces sindenensis</name>
    <dbReference type="NCBI Taxonomy" id="67363"/>
    <lineage>
        <taxon>Bacteria</taxon>
        <taxon>Bacillati</taxon>
        <taxon>Actinomycetota</taxon>
        <taxon>Actinomycetes</taxon>
        <taxon>Kitasatosporales</taxon>
        <taxon>Streptomycetaceae</taxon>
        <taxon>Streptomyces</taxon>
    </lineage>
</organism>